<evidence type="ECO:0000256" key="6">
    <source>
        <dbReference type="ARBA" id="ARBA00022927"/>
    </source>
</evidence>
<dbReference type="PANTHER" id="PTHR15184">
    <property type="entry name" value="ATP SYNTHASE"/>
    <property type="match status" value="1"/>
</dbReference>
<dbReference type="InterPro" id="IPR003593">
    <property type="entry name" value="AAA+_ATPase"/>
</dbReference>
<feature type="domain" description="AAA+ ATPase" evidence="11">
    <location>
        <begin position="158"/>
        <end position="340"/>
    </location>
</feature>
<evidence type="ECO:0000313" key="12">
    <source>
        <dbReference type="EMBL" id="SHN17992.1"/>
    </source>
</evidence>
<dbReference type="Pfam" id="PF00006">
    <property type="entry name" value="ATP-synt_ab"/>
    <property type="match status" value="1"/>
</dbReference>
<dbReference type="Pfam" id="PF02874">
    <property type="entry name" value="ATP-synt_ab_N"/>
    <property type="match status" value="1"/>
</dbReference>
<organism evidence="12 13">
    <name type="scientific">Duganella sacchari</name>
    <dbReference type="NCBI Taxonomy" id="551987"/>
    <lineage>
        <taxon>Bacteria</taxon>
        <taxon>Pseudomonadati</taxon>
        <taxon>Pseudomonadota</taxon>
        <taxon>Betaproteobacteria</taxon>
        <taxon>Burkholderiales</taxon>
        <taxon>Oxalobacteraceae</taxon>
        <taxon>Telluria group</taxon>
        <taxon>Duganella</taxon>
    </lineage>
</organism>
<comment type="subcellular location">
    <subcellularLocation>
        <location evidence="1">Cytoplasm</location>
    </subcellularLocation>
</comment>
<evidence type="ECO:0000256" key="8">
    <source>
        <dbReference type="ARBA" id="ARBA00023136"/>
    </source>
</evidence>
<dbReference type="AlphaFoldDB" id="A0A1M7PLS3"/>
<keyword evidence="5" id="KW-0067">ATP-binding</keyword>
<dbReference type="Proteomes" id="UP000184339">
    <property type="component" value="Unassembled WGS sequence"/>
</dbReference>
<keyword evidence="2" id="KW-0813">Transport</keyword>
<dbReference type="PANTHER" id="PTHR15184:SF9">
    <property type="entry name" value="SPI-1 TYPE 3 SECRETION SYSTEM ATPASE"/>
    <property type="match status" value="1"/>
</dbReference>
<evidence type="ECO:0000256" key="1">
    <source>
        <dbReference type="ARBA" id="ARBA00004496"/>
    </source>
</evidence>
<evidence type="ECO:0000256" key="10">
    <source>
        <dbReference type="ARBA" id="ARBA00034006"/>
    </source>
</evidence>
<dbReference type="SUPFAM" id="SSF52540">
    <property type="entry name" value="P-loop containing nucleoside triphosphate hydrolases"/>
    <property type="match status" value="1"/>
</dbReference>
<dbReference type="Pfam" id="PF18269">
    <property type="entry name" value="T3SS_ATPase_C"/>
    <property type="match status" value="1"/>
</dbReference>
<evidence type="ECO:0000256" key="7">
    <source>
        <dbReference type="ARBA" id="ARBA00022967"/>
    </source>
</evidence>
<dbReference type="GO" id="GO:0016887">
    <property type="term" value="F:ATP hydrolysis activity"/>
    <property type="evidence" value="ECO:0007669"/>
    <property type="project" value="InterPro"/>
</dbReference>
<dbReference type="OrthoDB" id="9803053at2"/>
<evidence type="ECO:0000256" key="5">
    <source>
        <dbReference type="ARBA" id="ARBA00022840"/>
    </source>
</evidence>
<evidence type="ECO:0000256" key="9">
    <source>
        <dbReference type="ARBA" id="ARBA00023196"/>
    </source>
</evidence>
<dbReference type="RefSeq" id="WP_072784951.1">
    <property type="nucleotide sequence ID" value="NZ_FRCX01000005.1"/>
</dbReference>
<proteinExistence type="predicted"/>
<dbReference type="SMART" id="SM00382">
    <property type="entry name" value="AAA"/>
    <property type="match status" value="1"/>
</dbReference>
<keyword evidence="6" id="KW-0653">Protein transport</keyword>
<gene>
    <name evidence="12" type="ORF">SAMN05192549_105189</name>
</gene>
<keyword evidence="4" id="KW-0547">Nucleotide-binding</keyword>
<dbReference type="InterPro" id="IPR005714">
    <property type="entry name" value="ATPase_T3SS_FliI/YscN"/>
</dbReference>
<dbReference type="Gene3D" id="3.40.50.12240">
    <property type="match status" value="1"/>
</dbReference>
<dbReference type="STRING" id="551987.SAMN05192549_105189"/>
<dbReference type="GO" id="GO:0005524">
    <property type="term" value="F:ATP binding"/>
    <property type="evidence" value="ECO:0007669"/>
    <property type="project" value="UniProtKB-KW"/>
</dbReference>
<keyword evidence="8" id="KW-0472">Membrane</keyword>
<evidence type="ECO:0000256" key="4">
    <source>
        <dbReference type="ARBA" id="ARBA00022741"/>
    </source>
</evidence>
<dbReference type="GO" id="GO:0008564">
    <property type="term" value="F:protein-exporting ATPase activity"/>
    <property type="evidence" value="ECO:0007669"/>
    <property type="project" value="UniProtKB-EC"/>
</dbReference>
<evidence type="ECO:0000256" key="3">
    <source>
        <dbReference type="ARBA" id="ARBA00022490"/>
    </source>
</evidence>
<accession>A0A1M7PLS3</accession>
<evidence type="ECO:0000259" key="11">
    <source>
        <dbReference type="SMART" id="SM00382"/>
    </source>
</evidence>
<dbReference type="CDD" id="cd18117">
    <property type="entry name" value="ATP-synt_flagellum-secretory_path_III_N"/>
    <property type="match status" value="1"/>
</dbReference>
<dbReference type="GO" id="GO:0030254">
    <property type="term" value="P:protein secretion by the type III secretion system"/>
    <property type="evidence" value="ECO:0007669"/>
    <property type="project" value="InterPro"/>
</dbReference>
<keyword evidence="3" id="KW-0963">Cytoplasm</keyword>
<keyword evidence="13" id="KW-1185">Reference proteome</keyword>
<keyword evidence="9" id="KW-0066">ATP synthesis</keyword>
<sequence length="440" mass="46405">MKLLDACRQALGEAELVRRVGQVRQIRGQAIESAGPEAGIGELCRIASQAPGAAPVVAEVVGVRDGLLTLMPYGPVDGLAAGCEVVAQGRQAQIGVGDALLGRVIDGFGAPLDGLPAPLLREMRPLKAAPINPMQRPRIHRVLETGVRMIDGLLTLGQGQRVGIFAGSGVGKSTLLGMVVRHVQAEIRVIALIGERGREVREFIDKQIGPEGLQHSVVVVATSDQPALARLRAAYAALAIAEHFRDQGRQVLLTMDSITRFAMARREVGLAAGEPPTARGYTPSVFAELPELCERCGTAPSGGAITALLTVLVDGDDFNEPVSDALRAILDGHIVLSRQLAHKGQYPAIDVLQSASRLMPELATAAERALALEAVKQLAVLERNRQMIDLGAYEAGSSAQIDRALALEPALQAWLRQQEGGSGRAAALAELETILQQGAG</sequence>
<dbReference type="GO" id="GO:0030257">
    <property type="term" value="C:type III protein secretion system complex"/>
    <property type="evidence" value="ECO:0007669"/>
    <property type="project" value="InterPro"/>
</dbReference>
<dbReference type="InterPro" id="IPR000194">
    <property type="entry name" value="ATPase_F1/V1/A1_a/bsu_nucl-bd"/>
</dbReference>
<dbReference type="InterPro" id="IPR020003">
    <property type="entry name" value="ATPase_a/bsu_AS"/>
</dbReference>
<dbReference type="InterPro" id="IPR040627">
    <property type="entry name" value="T3SS_ATPase_C"/>
</dbReference>
<keyword evidence="7" id="KW-1278">Translocase</keyword>
<dbReference type="InterPro" id="IPR004100">
    <property type="entry name" value="ATPase_F1/V1/A1_a/bsu_N"/>
</dbReference>
<name>A0A1M7PLS3_9BURK</name>
<dbReference type="EMBL" id="FRCX01000005">
    <property type="protein sequence ID" value="SHN17992.1"/>
    <property type="molecule type" value="Genomic_DNA"/>
</dbReference>
<dbReference type="InterPro" id="IPR027417">
    <property type="entry name" value="P-loop_NTPase"/>
</dbReference>
<keyword evidence="9" id="KW-0139">CF(1)</keyword>
<dbReference type="FunFam" id="3.40.50.12240:FF:000002">
    <property type="entry name" value="Flagellum-specific ATP synthase FliI"/>
    <property type="match status" value="1"/>
</dbReference>
<dbReference type="InterPro" id="IPR050053">
    <property type="entry name" value="ATPase_alpha/beta_chains"/>
</dbReference>
<dbReference type="PROSITE" id="PS00152">
    <property type="entry name" value="ATPASE_ALPHA_BETA"/>
    <property type="match status" value="1"/>
</dbReference>
<dbReference type="GO" id="GO:0005737">
    <property type="term" value="C:cytoplasm"/>
    <property type="evidence" value="ECO:0007669"/>
    <property type="project" value="UniProtKB-SubCell"/>
</dbReference>
<evidence type="ECO:0000256" key="2">
    <source>
        <dbReference type="ARBA" id="ARBA00022448"/>
    </source>
</evidence>
<dbReference type="GO" id="GO:0046933">
    <property type="term" value="F:proton-transporting ATP synthase activity, rotational mechanism"/>
    <property type="evidence" value="ECO:0007669"/>
    <property type="project" value="TreeGrafter"/>
</dbReference>
<reference evidence="13" key="1">
    <citation type="submission" date="2016-11" db="EMBL/GenBank/DDBJ databases">
        <authorList>
            <person name="Varghese N."/>
            <person name="Submissions S."/>
        </authorList>
    </citation>
    <scope>NUCLEOTIDE SEQUENCE [LARGE SCALE GENOMIC DNA]</scope>
    <source>
        <strain evidence="13">Sac-22</strain>
    </source>
</reference>
<dbReference type="GO" id="GO:0045259">
    <property type="term" value="C:proton-transporting ATP synthase complex"/>
    <property type="evidence" value="ECO:0007669"/>
    <property type="project" value="UniProtKB-KW"/>
</dbReference>
<protein>
    <submittedName>
        <fullName evidence="12">Type III secretion system ATPase, FliI/YscN</fullName>
    </submittedName>
</protein>
<comment type="catalytic activity">
    <reaction evidence="10">
        <text>ATP + H2O + cellular proteinSide 1 = ADP + phosphate + cellular proteinSide 2.</text>
        <dbReference type="EC" id="7.4.2.8"/>
    </reaction>
</comment>
<dbReference type="NCBIfam" id="TIGR01026">
    <property type="entry name" value="fliI_yscN"/>
    <property type="match status" value="1"/>
</dbReference>
<evidence type="ECO:0000313" key="13">
    <source>
        <dbReference type="Proteomes" id="UP000184339"/>
    </source>
</evidence>
<dbReference type="CDD" id="cd01136">
    <property type="entry name" value="ATPase_flagellum-secretory_path_III"/>
    <property type="match status" value="1"/>
</dbReference>